<dbReference type="InterPro" id="IPR006342">
    <property type="entry name" value="FkbM_mtfrase"/>
</dbReference>
<keyword evidence="3" id="KW-0489">Methyltransferase</keyword>
<dbReference type="InterPro" id="IPR053188">
    <property type="entry name" value="FkbM_Methyltransferase"/>
</dbReference>
<dbReference type="Pfam" id="PF05050">
    <property type="entry name" value="Methyltransf_21"/>
    <property type="match status" value="1"/>
</dbReference>
<evidence type="ECO:0000313" key="2">
    <source>
        <dbReference type="EMBL" id="VFK56244.1"/>
    </source>
</evidence>
<proteinExistence type="predicted"/>
<dbReference type="NCBIfam" id="TIGR01444">
    <property type="entry name" value="fkbM_fam"/>
    <property type="match status" value="1"/>
</dbReference>
<dbReference type="PANTHER" id="PTHR36973">
    <property type="entry name" value="SLL1456 PROTEIN-RELATED"/>
    <property type="match status" value="1"/>
</dbReference>
<dbReference type="SUPFAM" id="SSF53335">
    <property type="entry name" value="S-adenosyl-L-methionine-dependent methyltransferases"/>
    <property type="match status" value="1"/>
</dbReference>
<protein>
    <submittedName>
        <fullName evidence="3">Fucosyl-beta-1,4-N-acetylglucosamine oligosaccharide 2-O-methyltransferase NoeI</fullName>
    </submittedName>
</protein>
<dbReference type="PANTHER" id="PTHR36973:SF4">
    <property type="entry name" value="NODULATION PROTEIN"/>
    <property type="match status" value="1"/>
</dbReference>
<organism evidence="3">
    <name type="scientific">Candidatus Kentrum sp. TUN</name>
    <dbReference type="NCBI Taxonomy" id="2126343"/>
    <lineage>
        <taxon>Bacteria</taxon>
        <taxon>Pseudomonadati</taxon>
        <taxon>Pseudomonadota</taxon>
        <taxon>Gammaproteobacteria</taxon>
        <taxon>Candidatus Kentrum</taxon>
    </lineage>
</organism>
<dbReference type="EMBL" id="CAADFV010000081">
    <property type="protein sequence ID" value="VFK62497.1"/>
    <property type="molecule type" value="Genomic_DNA"/>
</dbReference>
<keyword evidence="3" id="KW-0808">Transferase</keyword>
<accession>A0A451A8Y7</accession>
<dbReference type="GO" id="GO:0008171">
    <property type="term" value="F:O-methyltransferase activity"/>
    <property type="evidence" value="ECO:0007669"/>
    <property type="project" value="TreeGrafter"/>
</dbReference>
<dbReference type="AlphaFoldDB" id="A0A451A8Y7"/>
<evidence type="ECO:0000259" key="1">
    <source>
        <dbReference type="Pfam" id="PF05050"/>
    </source>
</evidence>
<dbReference type="EMBL" id="CAADFY010000083">
    <property type="protein sequence ID" value="VFK56244.1"/>
    <property type="molecule type" value="Genomic_DNA"/>
</dbReference>
<feature type="domain" description="Methyltransferase FkbM" evidence="1">
    <location>
        <begin position="48"/>
        <end position="223"/>
    </location>
</feature>
<dbReference type="Gene3D" id="3.40.50.150">
    <property type="entry name" value="Vaccinia Virus protein VP39"/>
    <property type="match status" value="1"/>
</dbReference>
<sequence>MNLLRKILIHFPGINKISKPLYSALRGEITKELIQECVGKSDPIILEIGCNDGSHTLWFLETFENPRIYFFEPDPRAIARFKKKVGRHPNVNLFEIAVSDHNGDVTFYQSDGQLNEKSAENMSEGWDLSGSVRRPKEHLKIHPWINFDKNITVKTKTLDTWCNEHGIDIIDFIWMDVQGAEIDVFKGGMKALAKTRFLYTEYNNIELYHGQRTLKQLLDYLKNFKILIKYPGDVLLKNKQSSEAMPQTNKI</sequence>
<reference evidence="3" key="1">
    <citation type="submission" date="2019-02" db="EMBL/GenBank/DDBJ databases">
        <authorList>
            <person name="Gruber-Vodicka R. H."/>
            <person name="Seah K. B. B."/>
        </authorList>
    </citation>
    <scope>NUCLEOTIDE SEQUENCE</scope>
    <source>
        <strain evidence="3">BECK_BY2</strain>
        <strain evidence="2">BECK_BY3</strain>
    </source>
</reference>
<dbReference type="GO" id="GO:0032259">
    <property type="term" value="P:methylation"/>
    <property type="evidence" value="ECO:0007669"/>
    <property type="project" value="UniProtKB-KW"/>
</dbReference>
<dbReference type="InterPro" id="IPR029063">
    <property type="entry name" value="SAM-dependent_MTases_sf"/>
</dbReference>
<evidence type="ECO:0000313" key="3">
    <source>
        <dbReference type="EMBL" id="VFK62497.1"/>
    </source>
</evidence>
<name>A0A451A8Y7_9GAMM</name>
<gene>
    <name evidence="3" type="ORF">BECKTUN1418E_GA0071001_10813</name>
    <name evidence="2" type="ORF">BECKTUN1418F_GA0071002_10833</name>
</gene>